<comment type="caution">
    <text evidence="15">The sequence shown here is derived from an EMBL/GenBank/DDBJ whole genome shotgun (WGS) entry which is preliminary data.</text>
</comment>
<dbReference type="Pfam" id="PF07225">
    <property type="entry name" value="NDUF_B4"/>
    <property type="match status" value="1"/>
</dbReference>
<dbReference type="PANTHER" id="PTHR15469">
    <property type="entry name" value="NADH-UBIQUINONE OXIDOREDUCTASE B15 SUBUNIT"/>
    <property type="match status" value="1"/>
</dbReference>
<protein>
    <recommendedName>
        <fullName evidence="3">NADH dehydrogenase [ubiquinone] 1 beta subcomplex subunit 4</fullName>
    </recommendedName>
    <alternativeName>
        <fullName evidence="12">Complex I-B15</fullName>
    </alternativeName>
    <alternativeName>
        <fullName evidence="13">NADH-ubiquinone oxidoreductase B15 subunit</fullName>
    </alternativeName>
</protein>
<keyword evidence="10" id="KW-0496">Mitochondrion</keyword>
<dbReference type="AlphaFoldDB" id="A0AAV8VX36"/>
<evidence type="ECO:0000256" key="10">
    <source>
        <dbReference type="ARBA" id="ARBA00023128"/>
    </source>
</evidence>
<evidence type="ECO:0000313" key="15">
    <source>
        <dbReference type="EMBL" id="KAJ8918917.1"/>
    </source>
</evidence>
<dbReference type="PANTHER" id="PTHR15469:SF0">
    <property type="entry name" value="NADH DEHYDROGENASE [UBIQUINONE] 1 BETA SUBCOMPLEX SUBUNIT 4"/>
    <property type="match status" value="1"/>
</dbReference>
<evidence type="ECO:0000256" key="9">
    <source>
        <dbReference type="ARBA" id="ARBA00022989"/>
    </source>
</evidence>
<dbReference type="Proteomes" id="UP001159042">
    <property type="component" value="Unassembled WGS sequence"/>
</dbReference>
<evidence type="ECO:0000256" key="11">
    <source>
        <dbReference type="ARBA" id="ARBA00023136"/>
    </source>
</evidence>
<name>A0AAV8VX36_9CUCU</name>
<evidence type="ECO:0000256" key="7">
    <source>
        <dbReference type="ARBA" id="ARBA00022792"/>
    </source>
</evidence>
<evidence type="ECO:0000256" key="2">
    <source>
        <dbReference type="ARBA" id="ARBA00007260"/>
    </source>
</evidence>
<evidence type="ECO:0000256" key="3">
    <source>
        <dbReference type="ARBA" id="ARBA00018681"/>
    </source>
</evidence>
<accession>A0AAV8VX36</accession>
<keyword evidence="6 14" id="KW-0812">Transmembrane</keyword>
<proteinExistence type="inferred from homology"/>
<evidence type="ECO:0000256" key="5">
    <source>
        <dbReference type="ARBA" id="ARBA00022660"/>
    </source>
</evidence>
<feature type="transmembrane region" description="Helical" evidence="14">
    <location>
        <begin position="73"/>
        <end position="92"/>
    </location>
</feature>
<keyword evidence="4" id="KW-0813">Transport</keyword>
<sequence length="117" mass="13756">MSQQYDLPPEQQRLLLEKTKRRAELREQFLKLRTDPFRHASGEGGTVFDPALLRYQAMKVSAYDYFKPSGKNILHGLVLFVAPMVITGYFVYKDRSQKEASYRRGEVAYKDRLFKFI</sequence>
<keyword evidence="8" id="KW-0249">Electron transport</keyword>
<dbReference type="EMBL" id="JANEYG010000021">
    <property type="protein sequence ID" value="KAJ8918917.1"/>
    <property type="molecule type" value="Genomic_DNA"/>
</dbReference>
<keyword evidence="7" id="KW-0999">Mitochondrion inner membrane</keyword>
<keyword evidence="9 14" id="KW-1133">Transmembrane helix</keyword>
<keyword evidence="16" id="KW-1185">Reference proteome</keyword>
<organism evidence="15 16">
    <name type="scientific">Exocentrus adspersus</name>
    <dbReference type="NCBI Taxonomy" id="1586481"/>
    <lineage>
        <taxon>Eukaryota</taxon>
        <taxon>Metazoa</taxon>
        <taxon>Ecdysozoa</taxon>
        <taxon>Arthropoda</taxon>
        <taxon>Hexapoda</taxon>
        <taxon>Insecta</taxon>
        <taxon>Pterygota</taxon>
        <taxon>Neoptera</taxon>
        <taxon>Endopterygota</taxon>
        <taxon>Coleoptera</taxon>
        <taxon>Polyphaga</taxon>
        <taxon>Cucujiformia</taxon>
        <taxon>Chrysomeloidea</taxon>
        <taxon>Cerambycidae</taxon>
        <taxon>Lamiinae</taxon>
        <taxon>Acanthocinini</taxon>
        <taxon>Exocentrus</taxon>
    </lineage>
</organism>
<keyword evidence="5" id="KW-0679">Respiratory chain</keyword>
<evidence type="ECO:0000256" key="1">
    <source>
        <dbReference type="ARBA" id="ARBA00004434"/>
    </source>
</evidence>
<evidence type="ECO:0000313" key="16">
    <source>
        <dbReference type="Proteomes" id="UP001159042"/>
    </source>
</evidence>
<evidence type="ECO:0000256" key="14">
    <source>
        <dbReference type="SAM" id="Phobius"/>
    </source>
</evidence>
<gene>
    <name evidence="15" type="ORF">NQ315_016819</name>
</gene>
<evidence type="ECO:0000256" key="8">
    <source>
        <dbReference type="ARBA" id="ARBA00022982"/>
    </source>
</evidence>
<comment type="subcellular location">
    <subcellularLocation>
        <location evidence="1">Mitochondrion inner membrane</location>
        <topology evidence="1">Single-pass membrane protein</topology>
    </subcellularLocation>
</comment>
<dbReference type="GO" id="GO:0005743">
    <property type="term" value="C:mitochondrial inner membrane"/>
    <property type="evidence" value="ECO:0007669"/>
    <property type="project" value="UniProtKB-SubCell"/>
</dbReference>
<keyword evidence="11 14" id="KW-0472">Membrane</keyword>
<reference evidence="15 16" key="1">
    <citation type="journal article" date="2023" name="Insect Mol. Biol.">
        <title>Genome sequencing provides insights into the evolution of gene families encoding plant cell wall-degrading enzymes in longhorned beetles.</title>
        <authorList>
            <person name="Shin N.R."/>
            <person name="Okamura Y."/>
            <person name="Kirsch R."/>
            <person name="Pauchet Y."/>
        </authorList>
    </citation>
    <scope>NUCLEOTIDE SEQUENCE [LARGE SCALE GENOMIC DNA]</scope>
    <source>
        <strain evidence="15">EAD_L_NR</strain>
    </source>
</reference>
<evidence type="ECO:0000256" key="13">
    <source>
        <dbReference type="ARBA" id="ARBA00030987"/>
    </source>
</evidence>
<dbReference type="InterPro" id="IPR009866">
    <property type="entry name" value="NADH_UbQ_OxRdtase_NDUFB4_su"/>
</dbReference>
<evidence type="ECO:0000256" key="4">
    <source>
        <dbReference type="ARBA" id="ARBA00022448"/>
    </source>
</evidence>
<evidence type="ECO:0000256" key="6">
    <source>
        <dbReference type="ARBA" id="ARBA00022692"/>
    </source>
</evidence>
<comment type="similarity">
    <text evidence="2">Belongs to the complex I NDUFB4 subunit family.</text>
</comment>
<evidence type="ECO:0000256" key="12">
    <source>
        <dbReference type="ARBA" id="ARBA00030212"/>
    </source>
</evidence>